<dbReference type="OrthoDB" id="9802752at2"/>
<dbReference type="AlphaFoldDB" id="A0A0R2F9G0"/>
<evidence type="ECO:0000313" key="2">
    <source>
        <dbReference type="Proteomes" id="UP000051442"/>
    </source>
</evidence>
<gene>
    <name evidence="1" type="ORF">FD14_GL000439</name>
</gene>
<dbReference type="Gene3D" id="1.20.120.1870">
    <property type="entry name" value="Fic/DOC protein, Fido domain"/>
    <property type="match status" value="1"/>
</dbReference>
<organism evidence="1 2">
    <name type="scientific">Secundilactobacillus similis DSM 23365 = JCM 2765</name>
    <dbReference type="NCBI Taxonomy" id="1423804"/>
    <lineage>
        <taxon>Bacteria</taxon>
        <taxon>Bacillati</taxon>
        <taxon>Bacillota</taxon>
        <taxon>Bacilli</taxon>
        <taxon>Lactobacillales</taxon>
        <taxon>Lactobacillaceae</taxon>
        <taxon>Secundilactobacillus</taxon>
    </lineage>
</organism>
<reference evidence="1 2" key="1">
    <citation type="journal article" date="2015" name="Genome Announc.">
        <title>Expanding the biotechnology potential of lactobacilli through comparative genomics of 213 strains and associated genera.</title>
        <authorList>
            <person name="Sun Z."/>
            <person name="Harris H.M."/>
            <person name="McCann A."/>
            <person name="Guo C."/>
            <person name="Argimon S."/>
            <person name="Zhang W."/>
            <person name="Yang X."/>
            <person name="Jeffery I.B."/>
            <person name="Cooney J.C."/>
            <person name="Kagawa T.F."/>
            <person name="Liu W."/>
            <person name="Song Y."/>
            <person name="Salvetti E."/>
            <person name="Wrobel A."/>
            <person name="Rasinkangas P."/>
            <person name="Parkhill J."/>
            <person name="Rea M.C."/>
            <person name="O'Sullivan O."/>
            <person name="Ritari J."/>
            <person name="Douillard F.P."/>
            <person name="Paul Ross R."/>
            <person name="Yang R."/>
            <person name="Briner A.E."/>
            <person name="Felis G.E."/>
            <person name="de Vos W.M."/>
            <person name="Barrangou R."/>
            <person name="Klaenhammer T.R."/>
            <person name="Caufield P.W."/>
            <person name="Cui Y."/>
            <person name="Zhang H."/>
            <person name="O'Toole P.W."/>
        </authorList>
    </citation>
    <scope>NUCLEOTIDE SEQUENCE [LARGE SCALE GENOMIC DNA]</scope>
    <source>
        <strain evidence="1 2">DSM 23365</strain>
    </source>
</reference>
<evidence type="ECO:0000313" key="1">
    <source>
        <dbReference type="EMBL" id="KRN24969.1"/>
    </source>
</evidence>
<proteinExistence type="predicted"/>
<name>A0A0R2F9G0_9LACO</name>
<comment type="caution">
    <text evidence="1">The sequence shown here is derived from an EMBL/GenBank/DDBJ whole genome shotgun (WGS) entry which is preliminary data.</text>
</comment>
<dbReference type="STRING" id="1423804.FD14_GL000439"/>
<keyword evidence="2" id="KW-1185">Reference proteome</keyword>
<sequence>MRYLTADELVAINSHLALKEGKQPGIAKAEQLNKIIAVPQANFYDHSLREMVANKTGFLLAAIISGKPFSTNNLQTAVIAVAALADLNDYELTFSTSQLADLAVELEHTDSEAIDYDRLFKLFDANLKMK</sequence>
<evidence type="ECO:0008006" key="3">
    <source>
        <dbReference type="Google" id="ProtNLM"/>
    </source>
</evidence>
<accession>A0A0R2F9G0</accession>
<protein>
    <recommendedName>
        <fullName evidence="3">Death-on-curing family protein</fullName>
    </recommendedName>
</protein>
<dbReference type="PATRIC" id="fig|1423804.4.peg.475"/>
<dbReference type="RefSeq" id="WP_054732313.1">
    <property type="nucleotide sequence ID" value="NZ_AYZM01000079.1"/>
</dbReference>
<dbReference type="InterPro" id="IPR053737">
    <property type="entry name" value="Type_II_TA_Toxin"/>
</dbReference>
<dbReference type="EMBL" id="AYZM01000079">
    <property type="protein sequence ID" value="KRN24969.1"/>
    <property type="molecule type" value="Genomic_DNA"/>
</dbReference>
<dbReference type="Proteomes" id="UP000051442">
    <property type="component" value="Unassembled WGS sequence"/>
</dbReference>